<dbReference type="SUPFAM" id="SSF50475">
    <property type="entry name" value="FMN-binding split barrel"/>
    <property type="match status" value="1"/>
</dbReference>
<name>A0A926DCS0_9FIRM</name>
<dbReference type="InterPro" id="IPR024747">
    <property type="entry name" value="Pyridox_Oxase-rel"/>
</dbReference>
<dbReference type="AlphaFoldDB" id="A0A926DCS0"/>
<keyword evidence="2" id="KW-1185">Reference proteome</keyword>
<evidence type="ECO:0000313" key="1">
    <source>
        <dbReference type="EMBL" id="MBC8535434.1"/>
    </source>
</evidence>
<dbReference type="InterPro" id="IPR012349">
    <property type="entry name" value="Split_barrel_FMN-bd"/>
</dbReference>
<proteinExistence type="predicted"/>
<dbReference type="PANTHER" id="PTHR34071:SF2">
    <property type="entry name" value="FLAVIN-NUCLEOTIDE-BINDING PROTEIN"/>
    <property type="match status" value="1"/>
</dbReference>
<dbReference type="Gene3D" id="2.30.110.10">
    <property type="entry name" value="Electron Transport, Fmn-binding Protein, Chain A"/>
    <property type="match status" value="1"/>
</dbReference>
<dbReference type="PANTHER" id="PTHR34071">
    <property type="entry name" value="5-NITROIMIDAZOLE ANTIBIOTICS RESISTANCE PROTEIN, NIMA-FAMILY-RELATED PROTEIN-RELATED"/>
    <property type="match status" value="1"/>
</dbReference>
<dbReference type="RefSeq" id="WP_249299164.1">
    <property type="nucleotide sequence ID" value="NZ_JACRSP010000001.1"/>
</dbReference>
<accession>A0A926DCS0</accession>
<dbReference type="EMBL" id="JACRSP010000001">
    <property type="protein sequence ID" value="MBC8535434.1"/>
    <property type="molecule type" value="Genomic_DNA"/>
</dbReference>
<evidence type="ECO:0000313" key="2">
    <source>
        <dbReference type="Proteomes" id="UP000620366"/>
    </source>
</evidence>
<dbReference type="Proteomes" id="UP000620366">
    <property type="component" value="Unassembled WGS sequence"/>
</dbReference>
<reference evidence="1" key="1">
    <citation type="submission" date="2020-08" db="EMBL/GenBank/DDBJ databases">
        <title>Genome public.</title>
        <authorList>
            <person name="Liu C."/>
            <person name="Sun Q."/>
        </authorList>
    </citation>
    <scope>NUCLEOTIDE SEQUENCE</scope>
    <source>
        <strain evidence="1">BX7</strain>
    </source>
</reference>
<sequence length="157" mass="18028">MRRADREITNTSEIREILAACDVCRIGFGGEIPYIVPMNFGWEERDSRLTLYFHCAHEGRKLERMREGGVVCFEMDTRHRLETAQLPCQYTMYYDSIMGIGRLSEVDDPAEKVRGLKSILHQLEPGRPHEIDVRQAATVTVLRLDVQSLSAKGHRAH</sequence>
<dbReference type="Pfam" id="PF12900">
    <property type="entry name" value="Pyridox_ox_2"/>
    <property type="match status" value="1"/>
</dbReference>
<protein>
    <submittedName>
        <fullName evidence="1">Pyridoxamine 5'-phosphate oxidase family protein</fullName>
    </submittedName>
</protein>
<gene>
    <name evidence="1" type="ORF">H8695_01820</name>
</gene>
<comment type="caution">
    <text evidence="1">The sequence shown here is derived from an EMBL/GenBank/DDBJ whole genome shotgun (WGS) entry which is preliminary data.</text>
</comment>
<organism evidence="1 2">
    <name type="scientific">Feifania hominis</name>
    <dbReference type="NCBI Taxonomy" id="2763660"/>
    <lineage>
        <taxon>Bacteria</taxon>
        <taxon>Bacillati</taxon>
        <taxon>Bacillota</taxon>
        <taxon>Clostridia</taxon>
        <taxon>Eubacteriales</taxon>
        <taxon>Feifaniaceae</taxon>
        <taxon>Feifania</taxon>
    </lineage>
</organism>